<evidence type="ECO:0000259" key="16">
    <source>
        <dbReference type="PROSITE" id="PS51198"/>
    </source>
</evidence>
<accession>A0ABR6YVD5</accession>
<comment type="subunit">
    <text evidence="13">Heterodimer of AddA and AddB/RexB.</text>
</comment>
<name>A0ABR6YVD5_9FIRM</name>
<dbReference type="CDD" id="cd17932">
    <property type="entry name" value="DEXQc_UvrD"/>
    <property type="match status" value="1"/>
</dbReference>
<evidence type="ECO:0000256" key="9">
    <source>
        <dbReference type="ARBA" id="ARBA00023204"/>
    </source>
</evidence>
<keyword evidence="5 13" id="KW-0347">Helicase</keyword>
<dbReference type="EC" id="5.6.2.4" evidence="13"/>
<dbReference type="InterPro" id="IPR038726">
    <property type="entry name" value="PDDEXK_AddAB-type"/>
</dbReference>
<feature type="region of interest" description="Disordered" evidence="15">
    <location>
        <begin position="1018"/>
        <end position="1038"/>
    </location>
</feature>
<dbReference type="Pfam" id="PF12705">
    <property type="entry name" value="PDDEXK_1"/>
    <property type="match status" value="1"/>
</dbReference>
<evidence type="ECO:0000313" key="19">
    <source>
        <dbReference type="Proteomes" id="UP000622405"/>
    </source>
</evidence>
<proteinExistence type="inferred from homology"/>
<evidence type="ECO:0000256" key="1">
    <source>
        <dbReference type="ARBA" id="ARBA00022722"/>
    </source>
</evidence>
<dbReference type="PROSITE" id="PS51217">
    <property type="entry name" value="UVRD_HELICASE_CTER"/>
    <property type="match status" value="1"/>
</dbReference>
<dbReference type="NCBIfam" id="TIGR02785">
    <property type="entry name" value="addA_Gpos"/>
    <property type="match status" value="1"/>
</dbReference>
<dbReference type="InterPro" id="IPR011335">
    <property type="entry name" value="Restrct_endonuc-II-like"/>
</dbReference>
<organism evidence="18 19">
    <name type="scientific">Acetobacterium malicum</name>
    <dbReference type="NCBI Taxonomy" id="52692"/>
    <lineage>
        <taxon>Bacteria</taxon>
        <taxon>Bacillati</taxon>
        <taxon>Bacillota</taxon>
        <taxon>Clostridia</taxon>
        <taxon>Eubacteriales</taxon>
        <taxon>Eubacteriaceae</taxon>
        <taxon>Acetobacterium</taxon>
    </lineage>
</organism>
<comment type="catalytic activity">
    <reaction evidence="11 13">
        <text>Couples ATP hydrolysis with the unwinding of duplex DNA by translocating in the 3'-5' direction.</text>
        <dbReference type="EC" id="5.6.2.4"/>
    </reaction>
</comment>
<evidence type="ECO:0000256" key="10">
    <source>
        <dbReference type="ARBA" id="ARBA00023235"/>
    </source>
</evidence>
<keyword evidence="9 13" id="KW-0234">DNA repair</keyword>
<keyword evidence="4 13" id="KW-0378">Hydrolase</keyword>
<keyword evidence="7 13" id="KW-0067">ATP-binding</keyword>
<evidence type="ECO:0000256" key="5">
    <source>
        <dbReference type="ARBA" id="ARBA00022806"/>
    </source>
</evidence>
<keyword evidence="6 13" id="KW-0269">Exonuclease</keyword>
<evidence type="ECO:0000259" key="17">
    <source>
        <dbReference type="PROSITE" id="PS51217"/>
    </source>
</evidence>
<comment type="cofactor">
    <cofactor evidence="13">
        <name>Mg(2+)</name>
        <dbReference type="ChEBI" id="CHEBI:18420"/>
    </cofactor>
</comment>
<feature type="compositionally biased region" description="Basic and acidic residues" evidence="15">
    <location>
        <begin position="1024"/>
        <end position="1034"/>
    </location>
</feature>
<comment type="similarity">
    <text evidence="13">Belongs to the helicase family. AddA subfamily.</text>
</comment>
<dbReference type="Pfam" id="PF13361">
    <property type="entry name" value="UvrD_C"/>
    <property type="match status" value="1"/>
</dbReference>
<dbReference type="PROSITE" id="PS51198">
    <property type="entry name" value="UVRD_HELICASE_ATP_BIND"/>
    <property type="match status" value="1"/>
</dbReference>
<evidence type="ECO:0000256" key="14">
    <source>
        <dbReference type="PROSITE-ProRule" id="PRU00560"/>
    </source>
</evidence>
<evidence type="ECO:0000256" key="4">
    <source>
        <dbReference type="ARBA" id="ARBA00022801"/>
    </source>
</evidence>
<dbReference type="EC" id="3.1.-.-" evidence="13"/>
<evidence type="ECO:0000256" key="7">
    <source>
        <dbReference type="ARBA" id="ARBA00022840"/>
    </source>
</evidence>
<evidence type="ECO:0000256" key="15">
    <source>
        <dbReference type="SAM" id="MobiDB-lite"/>
    </source>
</evidence>
<dbReference type="HAMAP" id="MF_01451">
    <property type="entry name" value="AddA"/>
    <property type="match status" value="1"/>
</dbReference>
<dbReference type="InterPro" id="IPR014152">
    <property type="entry name" value="AddA"/>
</dbReference>
<dbReference type="InterPro" id="IPR027417">
    <property type="entry name" value="P-loop_NTPase"/>
</dbReference>
<feature type="domain" description="UvrD-like helicase C-terminal" evidence="17">
    <location>
        <begin position="525"/>
        <end position="808"/>
    </location>
</feature>
<evidence type="ECO:0000256" key="8">
    <source>
        <dbReference type="ARBA" id="ARBA00023125"/>
    </source>
</evidence>
<dbReference type="Gene3D" id="3.40.50.300">
    <property type="entry name" value="P-loop containing nucleotide triphosphate hydrolases"/>
    <property type="match status" value="4"/>
</dbReference>
<dbReference type="SUPFAM" id="SSF52540">
    <property type="entry name" value="P-loop containing nucleoside triphosphate hydrolases"/>
    <property type="match status" value="1"/>
</dbReference>
<reference evidence="18 19" key="1">
    <citation type="journal article" date="2020" name="mSystems">
        <title>Defining Genomic and Predicted Metabolic Features of the Acetobacterium Genus.</title>
        <authorList>
            <person name="Ross D.E."/>
            <person name="Marshall C.W."/>
            <person name="Gulliver D."/>
            <person name="May H.D."/>
            <person name="Norman R.S."/>
        </authorList>
    </citation>
    <scope>NUCLEOTIDE SEQUENCE [LARGE SCALE GENOMIC DNA]</scope>
    <source>
        <strain evidence="18 19">DSM 4132</strain>
    </source>
</reference>
<comment type="catalytic activity">
    <reaction evidence="12 13">
        <text>ATP + H2O = ADP + phosphate + H(+)</text>
        <dbReference type="Rhea" id="RHEA:13065"/>
        <dbReference type="ChEBI" id="CHEBI:15377"/>
        <dbReference type="ChEBI" id="CHEBI:15378"/>
        <dbReference type="ChEBI" id="CHEBI:30616"/>
        <dbReference type="ChEBI" id="CHEBI:43474"/>
        <dbReference type="ChEBI" id="CHEBI:456216"/>
        <dbReference type="EC" id="5.6.2.4"/>
    </reaction>
</comment>
<comment type="caution">
    <text evidence="18">The sequence shown here is derived from an EMBL/GenBank/DDBJ whole genome shotgun (WGS) entry which is preliminary data.</text>
</comment>
<feature type="binding site" evidence="14">
    <location>
        <begin position="22"/>
        <end position="29"/>
    </location>
    <ligand>
        <name>ATP</name>
        <dbReference type="ChEBI" id="CHEBI:30616"/>
    </ligand>
</feature>
<comment type="function">
    <text evidence="13">The heterodimer acts as both an ATP-dependent DNA helicase and an ATP-dependent, dual-direction single-stranded exonuclease. Recognizes the chi site generating a DNA molecule suitable for the initiation of homologous recombination. The AddA nuclease domain is required for chi fragment generation; this subunit has the helicase and 3' -&gt; 5' nuclease activities.</text>
</comment>
<dbReference type="Proteomes" id="UP000622405">
    <property type="component" value="Unassembled WGS sequence"/>
</dbReference>
<dbReference type="InterPro" id="IPR000212">
    <property type="entry name" value="DNA_helicase_UvrD/REP"/>
</dbReference>
<dbReference type="Pfam" id="PF00580">
    <property type="entry name" value="UvrD-helicase"/>
    <property type="match status" value="2"/>
</dbReference>
<dbReference type="PANTHER" id="PTHR11070:SF48">
    <property type="entry name" value="ATP-DEPENDENT HELICASE_NUCLEASE SUBUNIT A"/>
    <property type="match status" value="1"/>
</dbReference>
<dbReference type="Gene3D" id="3.90.320.10">
    <property type="match status" value="1"/>
</dbReference>
<sequence length="1246" mass="142525">MKWTSDQLKAIENRETNMLVSAAAGSGKTALLIQRIIRIVREEKVGVDELLILTFTRGAAGEMKNRLSQALARELENPENDRSFLMKQMNILGGASISTLHSFCLSVLRQYFHKGDIDPGFAIGNDTEIALMLKETLEEVFEDEYQQAIADKNIVNENIVQKNSEEVDPNQEKNQKKNEQDIDFLDLVEKYSGNKNDQALKDTVESLYRFLATQPNPKSWSHQALALFDCDQKSLETSVWGESLKKIIKTELQGAMDSAIKARDISAVAGFEKTHEQMKSEVVMLETLEKTIRADLVQGLEALKTLSYERFKGTAKVDKEHNEQIKKYRDEAKTGIAGLQKRFAINIDEMVAELNELKKPMTDLVALTQKFWTAFQAKKAQKNLVDYNDLEQLTLKILMDPEVADEVRARYRYIFLDEYQDTNEMQETILQQIVRNNNYFMVGDVKQSIYRFRLADPTIFIGKYESFGRDENPNNSLVTLNQNFRSAQGVINSVNAIFEKVMSAGLGEINYDEQARLNKGLPHEGPYQKTEIHIIEEQKKEVEAGDVQAYDEQEQEDVTAVEVEARFVANQIQALVGTTFFDTRHNQERAINYGDFGVLMRSVAGRGDVYLRVFSEMGIPTYFDGGTNYYESLEITMILNLLNLMDNQHQDLPLLSIMTSPIGNFTTTECTRLRIAHPQGFFYQAVEAYCQEECDELSQKLSVFYQKLTAWRDQSKLMPVEDFLWKIYLESGYYAFVGALPGGEQRQCNLRILLKRAGDYKKSTLKGLYQFIRFVENMKKHKQDISPPAMVSSHEAVVRLMTIHKSKGLEFPIVILTGIGKGFNKRSNYNQVLFHKDLGICPDYVNLEKRFKHNSLAKEVCKAQSNIEMLSEEMRLLYVGMTRAEEKLVIVGTVKNRDKAWQKWHNEPDEYHLLNASSLLDWVMMGVLAGRDPAQTNLELADFDIAYHQADQFTEEVGLGLEDQQDLADRSTAIDPGLDKPEAVSEKSPIGISQADREAIHQRLDFRYPAKAENELPSKMSVTEIKDYQKRDQSDEPEALRTLSQKQEKPKFMEQKQTDFTAAQRGSALHLLMEVVDLKPIREELLNNGQSALPMFLEKYLANQIEALIQKEFLPEVLARTISVDKLISFYTSTLGIRLLSAEKIRREIPFNYAYAPAEIRTVWAGVPDKIIVQGIIDCIFMEDHQWVIVDYKTDYFKDSCLREETIKGYEIQINLYAKALTELTGIPVKEKFIGLITMKENISIQ</sequence>
<keyword evidence="1 13" id="KW-0540">Nuclease</keyword>
<evidence type="ECO:0000256" key="3">
    <source>
        <dbReference type="ARBA" id="ARBA00022763"/>
    </source>
</evidence>
<dbReference type="InterPro" id="IPR011604">
    <property type="entry name" value="PDDEXK-like_dom_sf"/>
</dbReference>
<evidence type="ECO:0000256" key="11">
    <source>
        <dbReference type="ARBA" id="ARBA00034617"/>
    </source>
</evidence>
<evidence type="ECO:0000313" key="18">
    <source>
        <dbReference type="EMBL" id="MBC3899165.1"/>
    </source>
</evidence>
<dbReference type="InterPro" id="IPR014017">
    <property type="entry name" value="DNA_helicase_UvrD-like_C"/>
</dbReference>
<dbReference type="SUPFAM" id="SSF52980">
    <property type="entry name" value="Restriction endonuclease-like"/>
    <property type="match status" value="1"/>
</dbReference>
<keyword evidence="8 13" id="KW-0238">DNA-binding</keyword>
<dbReference type="EMBL" id="WJBE01000004">
    <property type="protein sequence ID" value="MBC3899165.1"/>
    <property type="molecule type" value="Genomic_DNA"/>
</dbReference>
<evidence type="ECO:0000256" key="13">
    <source>
        <dbReference type="HAMAP-Rule" id="MF_01451"/>
    </source>
</evidence>
<gene>
    <name evidence="13 18" type="primary">addA</name>
    <name evidence="18" type="ORF">GH811_05985</name>
</gene>
<keyword evidence="3 13" id="KW-0227">DNA damage</keyword>
<dbReference type="PANTHER" id="PTHR11070">
    <property type="entry name" value="UVRD / RECB / PCRA DNA HELICASE FAMILY MEMBER"/>
    <property type="match status" value="1"/>
</dbReference>
<dbReference type="InterPro" id="IPR014016">
    <property type="entry name" value="UvrD-like_ATP-bd"/>
</dbReference>
<keyword evidence="10 13" id="KW-0413">Isomerase</keyword>
<protein>
    <recommendedName>
        <fullName evidence="13">ATP-dependent helicase/nuclease subunit A</fullName>
        <ecNumber evidence="13">3.1.-.-</ecNumber>
        <ecNumber evidence="13">5.6.2.4</ecNumber>
    </recommendedName>
    <alternativeName>
        <fullName evidence="13">ATP-dependent helicase/nuclease AddA</fullName>
    </alternativeName>
    <alternativeName>
        <fullName evidence="13">DNA 3'-5' helicase AddA</fullName>
    </alternativeName>
</protein>
<keyword evidence="2 13" id="KW-0547">Nucleotide-binding</keyword>
<keyword evidence="19" id="KW-1185">Reference proteome</keyword>
<evidence type="ECO:0000256" key="2">
    <source>
        <dbReference type="ARBA" id="ARBA00022741"/>
    </source>
</evidence>
<dbReference type="GO" id="GO:0004386">
    <property type="term" value="F:helicase activity"/>
    <property type="evidence" value="ECO:0007669"/>
    <property type="project" value="UniProtKB-KW"/>
</dbReference>
<dbReference type="RefSeq" id="WP_186893701.1">
    <property type="nucleotide sequence ID" value="NZ_WJBE01000004.1"/>
</dbReference>
<evidence type="ECO:0000256" key="12">
    <source>
        <dbReference type="ARBA" id="ARBA00048988"/>
    </source>
</evidence>
<feature type="domain" description="UvrD-like helicase ATP-binding" evidence="16">
    <location>
        <begin position="1"/>
        <end position="487"/>
    </location>
</feature>
<evidence type="ECO:0000256" key="6">
    <source>
        <dbReference type="ARBA" id="ARBA00022839"/>
    </source>
</evidence>